<evidence type="ECO:0000313" key="2">
    <source>
        <dbReference type="EMBL" id="CAJ1400079.1"/>
    </source>
</evidence>
<comment type="caution">
    <text evidence="2">The sequence shown here is derived from an EMBL/GenBank/DDBJ whole genome shotgun (WGS) entry which is preliminary data.</text>
</comment>
<protein>
    <submittedName>
        <fullName evidence="2">Uncharacterized protein</fullName>
    </submittedName>
</protein>
<evidence type="ECO:0000313" key="3">
    <source>
        <dbReference type="Proteomes" id="UP001178507"/>
    </source>
</evidence>
<sequence length="647" mass="69952">MINPLGGTTPIADYKTELNQFLQRHCKKPLTKSDIVYTCSKFDAQCQAIVKLNCLDGQEYAGHLCYDQKSAEKSAAEQALQANILLVQATKAAAGAPKRANPSAEDPAAKKARLENAANPADNAKTELNSMIGKIAKKVLLKGETVYVANKIGAEFQATVQSSALPGEWAERAWAGELAPTKQKAEQSAAAQALQDIKADEELMAEANKSNPKSKGSGGGGWGSSKKADWAKMMAMMKEFMKSGGKALREPVGEDFVTGECVEWKGKFGWIKPDIPVEHDAAKWRDGKVWVSMKDLIGVEELAEGQRVLFKIYAPELALAKGQQTSSWYGAPQLLVQECCDPSGSAAKFFQRPPSGPEVESVELQWLAAFVDHCKAKGLDSPILQQLLLSVLCEHAEADPHGPAVQGLLDESARLPQELASRICEAAKGSESSESPAPCFLLPRLSGALVTLTALDSHELAQDLGPDGLLDVAKSATVASSWTATLETSRPGIRQELCEQEKDQVIQNLSAVWKALGKASATGVLRPSWERRLLRSKLEELKDRLPKPMRASVRDALVSWGGATKSSSGVGRLLEYISWGALGFLLLAISSEDGVGILRFHVVPDAWQPLIKETCCSSELCVWRNSSPSMTHPRLPLLLSGMRLLTF</sequence>
<name>A0AA36J6N7_9DINO</name>
<dbReference type="AlphaFoldDB" id="A0AA36J6N7"/>
<proteinExistence type="predicted"/>
<accession>A0AA36J6N7</accession>
<gene>
    <name evidence="2" type="ORF">EVOR1521_LOCUS23500</name>
</gene>
<dbReference type="EMBL" id="CAUJNA010003358">
    <property type="protein sequence ID" value="CAJ1400079.1"/>
    <property type="molecule type" value="Genomic_DNA"/>
</dbReference>
<organism evidence="2 3">
    <name type="scientific">Effrenium voratum</name>
    <dbReference type="NCBI Taxonomy" id="2562239"/>
    <lineage>
        <taxon>Eukaryota</taxon>
        <taxon>Sar</taxon>
        <taxon>Alveolata</taxon>
        <taxon>Dinophyceae</taxon>
        <taxon>Suessiales</taxon>
        <taxon>Symbiodiniaceae</taxon>
        <taxon>Effrenium</taxon>
    </lineage>
</organism>
<dbReference type="Proteomes" id="UP001178507">
    <property type="component" value="Unassembled WGS sequence"/>
</dbReference>
<keyword evidence="3" id="KW-1185">Reference proteome</keyword>
<evidence type="ECO:0000256" key="1">
    <source>
        <dbReference type="SAM" id="MobiDB-lite"/>
    </source>
</evidence>
<reference evidence="2" key="1">
    <citation type="submission" date="2023-08" db="EMBL/GenBank/DDBJ databases">
        <authorList>
            <person name="Chen Y."/>
            <person name="Shah S."/>
            <person name="Dougan E. K."/>
            <person name="Thang M."/>
            <person name="Chan C."/>
        </authorList>
    </citation>
    <scope>NUCLEOTIDE SEQUENCE</scope>
</reference>
<feature type="region of interest" description="Disordered" evidence="1">
    <location>
        <begin position="206"/>
        <end position="225"/>
    </location>
</feature>